<dbReference type="EMBL" id="CBAT010000084">
    <property type="protein sequence ID" value="CCZ86883.1"/>
    <property type="molecule type" value="Genomic_DNA"/>
</dbReference>
<proteinExistence type="predicted"/>
<accession>R5V8H2</accession>
<dbReference type="Pfam" id="PF10771">
    <property type="entry name" value="DUF2582"/>
    <property type="match status" value="1"/>
</dbReference>
<dbReference type="Proteomes" id="UP000018372">
    <property type="component" value="Unassembled WGS sequence"/>
</dbReference>
<comment type="caution">
    <text evidence="1">The sequence shown here is derived from an EMBL/GenBank/DDBJ whole genome shotgun (WGS) entry which is preliminary data.</text>
</comment>
<gene>
    <name evidence="1" type="ORF">BN536_01733</name>
</gene>
<protein>
    <recommendedName>
        <fullName evidence="3">Winged helix-turn-helix domain-containing protein</fullName>
    </recommendedName>
</protein>
<evidence type="ECO:0000313" key="1">
    <source>
        <dbReference type="EMBL" id="CCZ86883.1"/>
    </source>
</evidence>
<dbReference type="InterPro" id="IPR036388">
    <property type="entry name" value="WH-like_DNA-bd_sf"/>
</dbReference>
<evidence type="ECO:0000313" key="2">
    <source>
        <dbReference type="Proteomes" id="UP000018372"/>
    </source>
</evidence>
<dbReference type="InterPro" id="IPR019707">
    <property type="entry name" value="DUF2582"/>
</dbReference>
<dbReference type="AlphaFoldDB" id="R5V8H2"/>
<reference evidence="1" key="1">
    <citation type="submission" date="2012-11" db="EMBL/GenBank/DDBJ databases">
        <title>Dependencies among metagenomic species, viruses, plasmids and units of genetic variation.</title>
        <authorList>
            <person name="Nielsen H.B."/>
            <person name="Almeida M."/>
            <person name="Juncker A.S."/>
            <person name="Rasmussen S."/>
            <person name="Li J."/>
            <person name="Sunagawa S."/>
            <person name="Plichta D."/>
            <person name="Gautier L."/>
            <person name="Le Chatelier E."/>
            <person name="Peletier E."/>
            <person name="Bonde I."/>
            <person name="Nielsen T."/>
            <person name="Manichanh C."/>
            <person name="Arumugam M."/>
            <person name="Batto J."/>
            <person name="Santos M.B.Q.D."/>
            <person name="Blom N."/>
            <person name="Borruel N."/>
            <person name="Burgdorf K.S."/>
            <person name="Boumezbeur F."/>
            <person name="Casellas F."/>
            <person name="Dore J."/>
            <person name="Guarner F."/>
            <person name="Hansen T."/>
            <person name="Hildebrand F."/>
            <person name="Kaas R.S."/>
            <person name="Kennedy S."/>
            <person name="Kristiansen K."/>
            <person name="Kultima J.R."/>
            <person name="Leonard P."/>
            <person name="Levenez F."/>
            <person name="Lund O."/>
            <person name="Moumen B."/>
            <person name="Le Paslier D."/>
            <person name="Pons N."/>
            <person name="Pedersen O."/>
            <person name="Prifti E."/>
            <person name="Qin J."/>
            <person name="Raes J."/>
            <person name="Tap J."/>
            <person name="Tims S."/>
            <person name="Ussery D.W."/>
            <person name="Yamada T."/>
            <person name="MetaHit consortium"/>
            <person name="Renault P."/>
            <person name="Sicheritz-Ponten T."/>
            <person name="Bork P."/>
            <person name="Wang J."/>
            <person name="Brunak S."/>
            <person name="Ehrlich S.D."/>
        </authorList>
    </citation>
    <scope>NUCLEOTIDE SEQUENCE [LARGE SCALE GENOMIC DNA]</scope>
</reference>
<evidence type="ECO:0008006" key="3">
    <source>
        <dbReference type="Google" id="ProtNLM"/>
    </source>
</evidence>
<sequence length="105" mass="12380">MALNHHQILCYNDKFLYLRSSYNITTTTLFKIMMNKYQIGTNAGIVWRILSDNAHWDYEKLKEVSGLSDRDLNAAIGWLAREDKIDFDIDEQHDRLFLHVNVYIG</sequence>
<name>R5V8H2_9BACT</name>
<organism evidence="1 2">
    <name type="scientific">Phocaeicola plebeius CAG:211</name>
    <dbReference type="NCBI Taxonomy" id="1263052"/>
    <lineage>
        <taxon>Bacteria</taxon>
        <taxon>Pseudomonadati</taxon>
        <taxon>Bacteroidota</taxon>
        <taxon>Bacteroidia</taxon>
        <taxon>Bacteroidales</taxon>
        <taxon>Bacteroidaceae</taxon>
        <taxon>Phocaeicola</taxon>
    </lineage>
</organism>
<dbReference type="Gene3D" id="1.10.10.10">
    <property type="entry name" value="Winged helix-like DNA-binding domain superfamily/Winged helix DNA-binding domain"/>
    <property type="match status" value="1"/>
</dbReference>